<keyword evidence="4" id="KW-0547">Nucleotide-binding</keyword>
<dbReference type="InterPro" id="IPR002182">
    <property type="entry name" value="NB-ARC"/>
</dbReference>
<dbReference type="Pfam" id="PF18052">
    <property type="entry name" value="Rx_N"/>
    <property type="match status" value="1"/>
</dbReference>
<dbReference type="InterPro" id="IPR032675">
    <property type="entry name" value="LRR_dom_sf"/>
</dbReference>
<gene>
    <name evidence="12" type="ORF">C2S53_006200</name>
</gene>
<dbReference type="FunFam" id="1.10.10.10:FF:000322">
    <property type="entry name" value="Probable disease resistance protein At1g63360"/>
    <property type="match status" value="1"/>
</dbReference>
<comment type="caution">
    <text evidence="12">The sequence shown here is derived from an EMBL/GenBank/DDBJ whole genome shotgun (WGS) entry which is preliminary data.</text>
</comment>
<dbReference type="InterPro" id="IPR044974">
    <property type="entry name" value="Disease_R_plants"/>
</dbReference>
<evidence type="ECO:0000256" key="5">
    <source>
        <dbReference type="ARBA" id="ARBA00022821"/>
    </source>
</evidence>
<protein>
    <submittedName>
        <fullName evidence="12">Uncharacterized protein</fullName>
    </submittedName>
</protein>
<dbReference type="PANTHER" id="PTHR23155:SF955">
    <property type="entry name" value="AAA+ ATPASE DOMAIN-CONTAINING PROTEIN"/>
    <property type="match status" value="1"/>
</dbReference>
<keyword evidence="2" id="KW-0433">Leucine-rich repeat</keyword>
<dbReference type="Pfam" id="PF23598">
    <property type="entry name" value="LRR_14"/>
    <property type="match status" value="1"/>
</dbReference>
<feature type="region of interest" description="Disordered" evidence="7">
    <location>
        <begin position="142"/>
        <end position="176"/>
    </location>
</feature>
<dbReference type="Gene3D" id="3.80.10.10">
    <property type="entry name" value="Ribonuclease Inhibitor"/>
    <property type="match status" value="1"/>
</dbReference>
<dbReference type="SUPFAM" id="SSF52540">
    <property type="entry name" value="P-loop containing nucleoside triphosphate hydrolases"/>
    <property type="match status" value="1"/>
</dbReference>
<dbReference type="AlphaFoldDB" id="A0AAD4ITS8"/>
<feature type="compositionally biased region" description="Acidic residues" evidence="7">
    <location>
        <begin position="152"/>
        <end position="176"/>
    </location>
</feature>
<comment type="similarity">
    <text evidence="1">Belongs to the disease resistance NB-LRR family.</text>
</comment>
<evidence type="ECO:0000259" key="8">
    <source>
        <dbReference type="Pfam" id="PF00931"/>
    </source>
</evidence>
<evidence type="ECO:0000256" key="2">
    <source>
        <dbReference type="ARBA" id="ARBA00022614"/>
    </source>
</evidence>
<reference evidence="12 13" key="1">
    <citation type="journal article" date="2021" name="Nat. Commun.">
        <title>Incipient diploidization of the medicinal plant Perilla within 10,000 years.</title>
        <authorList>
            <person name="Zhang Y."/>
            <person name="Shen Q."/>
            <person name="Leng L."/>
            <person name="Zhang D."/>
            <person name="Chen S."/>
            <person name="Shi Y."/>
            <person name="Ning Z."/>
            <person name="Chen S."/>
        </authorList>
    </citation>
    <scope>NUCLEOTIDE SEQUENCE [LARGE SCALE GENOMIC DNA]</scope>
    <source>
        <strain evidence="13">cv. PC099</strain>
    </source>
</reference>
<dbReference type="Pfam" id="PF00931">
    <property type="entry name" value="NB-ARC"/>
    <property type="match status" value="1"/>
</dbReference>
<proteinExistence type="inferred from homology"/>
<evidence type="ECO:0000256" key="6">
    <source>
        <dbReference type="ARBA" id="ARBA00022840"/>
    </source>
</evidence>
<accession>A0AAD4ITS8</accession>
<dbReference type="SUPFAM" id="SSF52058">
    <property type="entry name" value="L domain-like"/>
    <property type="match status" value="1"/>
</dbReference>
<feature type="domain" description="Disease resistance R13L4/SHOC-2-like LRR" evidence="11">
    <location>
        <begin position="692"/>
        <end position="980"/>
    </location>
</feature>
<keyword evidence="13" id="KW-1185">Reference proteome</keyword>
<dbReference type="InterPro" id="IPR027417">
    <property type="entry name" value="P-loop_NTPase"/>
</dbReference>
<evidence type="ECO:0000259" key="11">
    <source>
        <dbReference type="Pfam" id="PF23598"/>
    </source>
</evidence>
<feature type="domain" description="NB-ARC" evidence="8">
    <location>
        <begin position="297"/>
        <end position="466"/>
    </location>
</feature>
<dbReference type="EMBL" id="SDAM02002107">
    <property type="protein sequence ID" value="KAH6821369.1"/>
    <property type="molecule type" value="Genomic_DNA"/>
</dbReference>
<evidence type="ECO:0000313" key="13">
    <source>
        <dbReference type="Proteomes" id="UP001190926"/>
    </source>
</evidence>
<organism evidence="12 13">
    <name type="scientific">Perilla frutescens var. hirtella</name>
    <name type="common">Perilla citriodora</name>
    <name type="synonym">Perilla setoyensis</name>
    <dbReference type="NCBI Taxonomy" id="608512"/>
    <lineage>
        <taxon>Eukaryota</taxon>
        <taxon>Viridiplantae</taxon>
        <taxon>Streptophyta</taxon>
        <taxon>Embryophyta</taxon>
        <taxon>Tracheophyta</taxon>
        <taxon>Spermatophyta</taxon>
        <taxon>Magnoliopsida</taxon>
        <taxon>eudicotyledons</taxon>
        <taxon>Gunneridae</taxon>
        <taxon>Pentapetalae</taxon>
        <taxon>asterids</taxon>
        <taxon>lamiids</taxon>
        <taxon>Lamiales</taxon>
        <taxon>Lamiaceae</taxon>
        <taxon>Nepetoideae</taxon>
        <taxon>Elsholtzieae</taxon>
        <taxon>Perilla</taxon>
    </lineage>
</organism>
<dbReference type="PANTHER" id="PTHR23155">
    <property type="entry name" value="DISEASE RESISTANCE PROTEIN RP"/>
    <property type="match status" value="1"/>
</dbReference>
<dbReference type="GO" id="GO:0043531">
    <property type="term" value="F:ADP binding"/>
    <property type="evidence" value="ECO:0007669"/>
    <property type="project" value="InterPro"/>
</dbReference>
<dbReference type="Gene3D" id="1.10.10.10">
    <property type="entry name" value="Winged helix-like DNA-binding domain superfamily/Winged helix DNA-binding domain"/>
    <property type="match status" value="1"/>
</dbReference>
<keyword evidence="5" id="KW-0611">Plant defense</keyword>
<feature type="domain" description="Disease resistance N-terminal" evidence="9">
    <location>
        <begin position="7"/>
        <end position="93"/>
    </location>
</feature>
<keyword evidence="3" id="KW-0677">Repeat</keyword>
<name>A0AAD4ITS8_PERFH</name>
<evidence type="ECO:0000259" key="9">
    <source>
        <dbReference type="Pfam" id="PF18052"/>
    </source>
</evidence>
<dbReference type="InterPro" id="IPR055414">
    <property type="entry name" value="LRR_R13L4/SHOC2-like"/>
</dbReference>
<dbReference type="GO" id="GO:0098542">
    <property type="term" value="P:defense response to other organism"/>
    <property type="evidence" value="ECO:0007669"/>
    <property type="project" value="TreeGrafter"/>
</dbReference>
<evidence type="ECO:0000313" key="12">
    <source>
        <dbReference type="EMBL" id="KAH6821369.1"/>
    </source>
</evidence>
<dbReference type="GO" id="GO:0005524">
    <property type="term" value="F:ATP binding"/>
    <property type="evidence" value="ECO:0007669"/>
    <property type="project" value="UniProtKB-KW"/>
</dbReference>
<sequence>MAVDAVASLVLQKLRDFLSDESFPTNKVISHQLKQMQKALEKKRGFLVDAAEKEANVDKITEWTNDYIHLLYSVEDSIELFAVRITRQRKRWGFVMDHALFLIKFTDLKMLIKLLRAQRKIKKLNSRTPSSLEDASLRGRSINSASGSVQPIDEDGDAGKDYDDDTKEDNSLDPETDSLGLLYVRRINSTPAVSKREGSPREILSGYSFKMRSCIHASLIREHWLQSELMYSESNNEEEGSPRCLLWEHSYSCNDEKRNLRSIRSDYSFGERWQQAKLMYSYSFNGKEPSIIGYKSKTTELMNRLDNRDDHDRIISVVGELGSGKTLLARAVYGDRIIKKRFKQACALANIFQESSTTDILLNLLRQVKNSKEEDGIITEDSLKCKLSQALKDQKYLIVLDDVQSSDQWESLKDAFPDEKNGSKIILTTRRKQLAVLADSKMQPHIMGKLDPMESWALFKKKAGLKSDPEGYLKERIIEVCQDIPLNIVMLGSLLSTKQDRRQWTDILYSPGDWQTSEIVMMSYNDLDAHLKLCLLYMMLFPKELDIPVRRLQRLWLAEGFVKQPQNEEEFQEDVAQEYFDNLVRRSLIMVTKLRSDGSPRRCRLLGVLHGLLLAQARDINLFHVHLGPDCQLEGSLGKRRLIEYADAGNCPLEHSEIGRLRSYISFNLQKKDTPARNVSSLVSKMVGKGLGLLRVLDLEGVYKPSLPENLGDLFHLRYLGLRWTFLDKLPKSVGELPYLETLDLKHTRIDKIPTAIWKLKNLRHLNLDEVHLDKDTVLHLRRSLPKLLTLWGLSVSHESPIKNGLSKLKDLRELGISFRLINCSHNNTDEPIKALVEWISKLTALRSLRLRSKDDSGHPAHLSLEPFSGLTKLSHMKLLGKLQQLPLVQHFPPHIKVLTLSLSYLKEDPMPILGQLPDLTVLRLLGNSYTGESMVCKSGTFKNLEVLKLWVLENLKQWEVEDGAMEKLKEVNIRRCSKLEKFPDRLLKQETFKELILNNMPPAFKENIDKKYQLKVSTKDFEEI</sequence>
<feature type="domain" description="Disease resistance protein winged helix" evidence="10">
    <location>
        <begin position="540"/>
        <end position="612"/>
    </location>
</feature>
<dbReference type="InterPro" id="IPR041118">
    <property type="entry name" value="Rx_N"/>
</dbReference>
<dbReference type="Gene3D" id="1.20.5.4130">
    <property type="match status" value="1"/>
</dbReference>
<evidence type="ECO:0000256" key="4">
    <source>
        <dbReference type="ARBA" id="ARBA00022741"/>
    </source>
</evidence>
<evidence type="ECO:0000259" key="10">
    <source>
        <dbReference type="Pfam" id="PF23559"/>
    </source>
</evidence>
<dbReference type="Gene3D" id="3.40.50.300">
    <property type="entry name" value="P-loop containing nucleotide triphosphate hydrolases"/>
    <property type="match status" value="1"/>
</dbReference>
<evidence type="ECO:0000256" key="1">
    <source>
        <dbReference type="ARBA" id="ARBA00008894"/>
    </source>
</evidence>
<keyword evidence="6" id="KW-0067">ATP-binding</keyword>
<dbReference type="Pfam" id="PF23559">
    <property type="entry name" value="WHD_DRP"/>
    <property type="match status" value="1"/>
</dbReference>
<dbReference type="InterPro" id="IPR042197">
    <property type="entry name" value="Apaf_helical"/>
</dbReference>
<evidence type="ECO:0000256" key="3">
    <source>
        <dbReference type="ARBA" id="ARBA00022737"/>
    </source>
</evidence>
<dbReference type="InterPro" id="IPR058922">
    <property type="entry name" value="WHD_DRP"/>
</dbReference>
<evidence type="ECO:0000256" key="7">
    <source>
        <dbReference type="SAM" id="MobiDB-lite"/>
    </source>
</evidence>
<dbReference type="Proteomes" id="UP001190926">
    <property type="component" value="Unassembled WGS sequence"/>
</dbReference>
<dbReference type="InterPro" id="IPR036388">
    <property type="entry name" value="WH-like_DNA-bd_sf"/>
</dbReference>
<dbReference type="Gene3D" id="1.10.8.430">
    <property type="entry name" value="Helical domain of apoptotic protease-activating factors"/>
    <property type="match status" value="1"/>
</dbReference>
<dbReference type="PRINTS" id="PR00364">
    <property type="entry name" value="DISEASERSIST"/>
</dbReference>